<feature type="compositionally biased region" description="Polar residues" evidence="1">
    <location>
        <begin position="42"/>
        <end position="51"/>
    </location>
</feature>
<comment type="caution">
    <text evidence="3">The sequence shown here is derived from an EMBL/GenBank/DDBJ whole genome shotgun (WGS) entry which is preliminary data.</text>
</comment>
<keyword evidence="4" id="KW-1185">Reference proteome</keyword>
<protein>
    <submittedName>
        <fullName evidence="3">AMIN domain-containing protein</fullName>
    </submittedName>
</protein>
<evidence type="ECO:0000259" key="2">
    <source>
        <dbReference type="Pfam" id="PF11741"/>
    </source>
</evidence>
<evidence type="ECO:0000256" key="1">
    <source>
        <dbReference type="SAM" id="MobiDB-lite"/>
    </source>
</evidence>
<dbReference type="RefSeq" id="WP_112057183.1">
    <property type="nucleotide sequence ID" value="NZ_JAMOKV010000003.1"/>
</dbReference>
<gene>
    <name evidence="3" type="ORF">NCR95_05370</name>
</gene>
<dbReference type="EMBL" id="JAMOKX010000004">
    <property type="protein sequence ID" value="MCL9819597.1"/>
    <property type="molecule type" value="Genomic_DNA"/>
</dbReference>
<reference evidence="3" key="1">
    <citation type="submission" date="2022-06" db="EMBL/GenBank/DDBJ databases">
        <title>Helicobacter colisuis sp. nov.</title>
        <authorList>
            <person name="Papic B."/>
            <person name="Gruntar I."/>
        </authorList>
    </citation>
    <scope>NUCLEOTIDE SEQUENCE</scope>
    <source>
        <strain evidence="3">11154-15</strain>
    </source>
</reference>
<sequence>MRILSVLFIIALNMFANEPQVLPKIPDLNIQAPIEVKKAQLPSENNSTKPTRNPFESAMKPKESGQVSNPPKLDLFTQTALNLPSTARKIKKIAISYQNLDGSISAIEKELDGDIDWHFPLVLSQEVQANTTLPTASDFNFHKLFNFHIEGKKVILKTPLQLIRDFTLASPTRLILDFKSNSNKSLKDSMITHLPIVNKVELQTHLDFYRITLNLDGQYKYLLKNTKEGLEIAFY</sequence>
<dbReference type="Proteomes" id="UP001057522">
    <property type="component" value="Unassembled WGS sequence"/>
</dbReference>
<dbReference type="Pfam" id="PF11741">
    <property type="entry name" value="AMIN"/>
    <property type="match status" value="1"/>
</dbReference>
<organism evidence="3 4">
    <name type="scientific">Helicobacter colisuis</name>
    <dbReference type="NCBI Taxonomy" id="2949739"/>
    <lineage>
        <taxon>Bacteria</taxon>
        <taxon>Pseudomonadati</taxon>
        <taxon>Campylobacterota</taxon>
        <taxon>Epsilonproteobacteria</taxon>
        <taxon>Campylobacterales</taxon>
        <taxon>Helicobacteraceae</taxon>
        <taxon>Helicobacter</taxon>
    </lineage>
</organism>
<dbReference type="InterPro" id="IPR021731">
    <property type="entry name" value="AMIN_dom"/>
</dbReference>
<accession>A0ABT0TWA7</accession>
<feature type="domain" description="AMIN" evidence="2">
    <location>
        <begin position="152"/>
        <end position="233"/>
    </location>
</feature>
<feature type="region of interest" description="Disordered" evidence="1">
    <location>
        <begin position="39"/>
        <end position="71"/>
    </location>
</feature>
<evidence type="ECO:0000313" key="4">
    <source>
        <dbReference type="Proteomes" id="UP001057522"/>
    </source>
</evidence>
<evidence type="ECO:0000313" key="3">
    <source>
        <dbReference type="EMBL" id="MCL9819597.1"/>
    </source>
</evidence>
<name>A0ABT0TWA7_9HELI</name>
<proteinExistence type="predicted"/>